<dbReference type="PANTHER" id="PTHR26374">
    <property type="entry name" value="ZINC FINGER PROTEIN ZAT5"/>
    <property type="match status" value="1"/>
</dbReference>
<keyword evidence="5" id="KW-0862">Zinc</keyword>
<dbReference type="InterPro" id="IPR013087">
    <property type="entry name" value="Znf_C2H2_type"/>
</dbReference>
<evidence type="ECO:0000256" key="8">
    <source>
        <dbReference type="ARBA" id="ARBA00023242"/>
    </source>
</evidence>
<dbReference type="SMART" id="SM00355">
    <property type="entry name" value="ZnF_C2H2"/>
    <property type="match status" value="2"/>
</dbReference>
<comment type="subcellular location">
    <subcellularLocation>
        <location evidence="1">Nucleus</location>
    </subcellularLocation>
</comment>
<feature type="region of interest" description="Disordered" evidence="10">
    <location>
        <begin position="26"/>
        <end position="49"/>
    </location>
</feature>
<feature type="compositionally biased region" description="Polar residues" evidence="10">
    <location>
        <begin position="103"/>
        <end position="121"/>
    </location>
</feature>
<dbReference type="Pfam" id="PF13912">
    <property type="entry name" value="zf-C2H2_6"/>
    <property type="match status" value="2"/>
</dbReference>
<comment type="caution">
    <text evidence="12">The sequence shown here is derived from an EMBL/GenBank/DDBJ whole genome shotgun (WGS) entry which is preliminary data.</text>
</comment>
<evidence type="ECO:0000313" key="12">
    <source>
        <dbReference type="EMBL" id="CAA0809460.1"/>
    </source>
</evidence>
<dbReference type="OrthoDB" id="6077919at2759"/>
<dbReference type="InterPro" id="IPR036236">
    <property type="entry name" value="Znf_C2H2_sf"/>
</dbReference>
<evidence type="ECO:0000256" key="9">
    <source>
        <dbReference type="PROSITE-ProRule" id="PRU00042"/>
    </source>
</evidence>
<keyword evidence="13" id="KW-1185">Reference proteome</keyword>
<dbReference type="GO" id="GO:0008270">
    <property type="term" value="F:zinc ion binding"/>
    <property type="evidence" value="ECO:0007669"/>
    <property type="project" value="UniProtKB-KW"/>
</dbReference>
<feature type="region of interest" description="Disordered" evidence="10">
    <location>
        <begin position="93"/>
        <end position="124"/>
    </location>
</feature>
<dbReference type="SUPFAM" id="SSF57667">
    <property type="entry name" value="beta-beta-alpha zinc fingers"/>
    <property type="match status" value="1"/>
</dbReference>
<reference evidence="12" key="1">
    <citation type="submission" date="2019-12" db="EMBL/GenBank/DDBJ databases">
        <authorList>
            <person name="Scholes J."/>
        </authorList>
    </citation>
    <scope>NUCLEOTIDE SEQUENCE</scope>
</reference>
<sequence>MSGRSRFKIYQFKTCGRTFPSFQALGGHRASHKKPNRNNSPTAGEEGGSILSDAAAADVSPPQLIGKGLNIESKVKIHECSICGSEFGSGQALGGHMRKHRAASNNDNANKSTNGCESSPNEVGRRAGNVAAVDFDLPQIFSNPKLKLK</sequence>
<keyword evidence="2" id="KW-0479">Metal-binding</keyword>
<dbReference type="EMBL" id="CACSLK010003813">
    <property type="protein sequence ID" value="CAA0809460.1"/>
    <property type="molecule type" value="Genomic_DNA"/>
</dbReference>
<dbReference type="PANTHER" id="PTHR26374:SF425">
    <property type="entry name" value="C2H2-TYPE ZINC FINGER PROTEIN"/>
    <property type="match status" value="1"/>
</dbReference>
<keyword evidence="6" id="KW-0805">Transcription regulation</keyword>
<keyword evidence="7" id="KW-0804">Transcription</keyword>
<evidence type="ECO:0000256" key="7">
    <source>
        <dbReference type="ARBA" id="ARBA00023163"/>
    </source>
</evidence>
<proteinExistence type="predicted"/>
<dbReference type="PROSITE" id="PS50157">
    <property type="entry name" value="ZINC_FINGER_C2H2_2"/>
    <property type="match status" value="1"/>
</dbReference>
<evidence type="ECO:0000256" key="5">
    <source>
        <dbReference type="ARBA" id="ARBA00022833"/>
    </source>
</evidence>
<accession>A0A9N7R0Z5</accession>
<evidence type="ECO:0000256" key="3">
    <source>
        <dbReference type="ARBA" id="ARBA00022737"/>
    </source>
</evidence>
<feature type="domain" description="C2H2-type" evidence="11">
    <location>
        <begin position="78"/>
        <end position="105"/>
    </location>
</feature>
<evidence type="ECO:0000256" key="2">
    <source>
        <dbReference type="ARBA" id="ARBA00022723"/>
    </source>
</evidence>
<keyword evidence="8" id="KW-0539">Nucleus</keyword>
<dbReference type="AlphaFoldDB" id="A0A9N7R0Z5"/>
<dbReference type="GO" id="GO:0005634">
    <property type="term" value="C:nucleus"/>
    <property type="evidence" value="ECO:0007669"/>
    <property type="project" value="UniProtKB-SubCell"/>
</dbReference>
<gene>
    <name evidence="12" type="ORF">SHERM_11469</name>
</gene>
<protein>
    <submittedName>
        <fullName evidence="12">Zinc finger protein ZAT5</fullName>
    </submittedName>
</protein>
<evidence type="ECO:0000256" key="1">
    <source>
        <dbReference type="ARBA" id="ARBA00004123"/>
    </source>
</evidence>
<keyword evidence="4 9" id="KW-0863">Zinc-finger</keyword>
<evidence type="ECO:0000256" key="10">
    <source>
        <dbReference type="SAM" id="MobiDB-lite"/>
    </source>
</evidence>
<name>A0A9N7R0Z5_STRHE</name>
<dbReference type="PROSITE" id="PS00028">
    <property type="entry name" value="ZINC_FINGER_C2H2_1"/>
    <property type="match status" value="1"/>
</dbReference>
<dbReference type="Gene3D" id="3.30.160.60">
    <property type="entry name" value="Classic Zinc Finger"/>
    <property type="match status" value="1"/>
</dbReference>
<dbReference type="Proteomes" id="UP001153555">
    <property type="component" value="Unassembled WGS sequence"/>
</dbReference>
<evidence type="ECO:0000313" key="13">
    <source>
        <dbReference type="Proteomes" id="UP001153555"/>
    </source>
</evidence>
<evidence type="ECO:0000256" key="6">
    <source>
        <dbReference type="ARBA" id="ARBA00023015"/>
    </source>
</evidence>
<keyword evidence="3" id="KW-0677">Repeat</keyword>
<evidence type="ECO:0000259" key="11">
    <source>
        <dbReference type="PROSITE" id="PS50157"/>
    </source>
</evidence>
<organism evidence="12 13">
    <name type="scientific">Striga hermonthica</name>
    <name type="common">Purple witchweed</name>
    <name type="synonym">Buchnera hermonthica</name>
    <dbReference type="NCBI Taxonomy" id="68872"/>
    <lineage>
        <taxon>Eukaryota</taxon>
        <taxon>Viridiplantae</taxon>
        <taxon>Streptophyta</taxon>
        <taxon>Embryophyta</taxon>
        <taxon>Tracheophyta</taxon>
        <taxon>Spermatophyta</taxon>
        <taxon>Magnoliopsida</taxon>
        <taxon>eudicotyledons</taxon>
        <taxon>Gunneridae</taxon>
        <taxon>Pentapetalae</taxon>
        <taxon>asterids</taxon>
        <taxon>lamiids</taxon>
        <taxon>Lamiales</taxon>
        <taxon>Orobanchaceae</taxon>
        <taxon>Buchnereae</taxon>
        <taxon>Striga</taxon>
    </lineage>
</organism>
<evidence type="ECO:0000256" key="4">
    <source>
        <dbReference type="ARBA" id="ARBA00022771"/>
    </source>
</evidence>